<proteinExistence type="predicted"/>
<dbReference type="GeneID" id="19330164"/>
<protein>
    <recommendedName>
        <fullName evidence="1">SGNH hydrolase-type esterase domain-containing protein</fullName>
    </recommendedName>
</protein>
<dbReference type="PANTHER" id="PTHR30383">
    <property type="entry name" value="THIOESTERASE 1/PROTEASE 1/LYSOPHOSPHOLIPASE L1"/>
    <property type="match status" value="1"/>
</dbReference>
<gene>
    <name evidence="2" type="ORF">MYCFIDRAFT_110024</name>
</gene>
<evidence type="ECO:0000313" key="2">
    <source>
        <dbReference type="EMBL" id="EME88801.1"/>
    </source>
</evidence>
<name>N1QAE0_PSEFD</name>
<dbReference type="SUPFAM" id="SSF52266">
    <property type="entry name" value="SGNH hydrolase"/>
    <property type="match status" value="1"/>
</dbReference>
<dbReference type="InterPro" id="IPR036514">
    <property type="entry name" value="SGNH_hydro_sf"/>
</dbReference>
<dbReference type="GO" id="GO:0004622">
    <property type="term" value="F:phosphatidylcholine lysophospholipase activity"/>
    <property type="evidence" value="ECO:0007669"/>
    <property type="project" value="TreeGrafter"/>
</dbReference>
<organism evidence="2 3">
    <name type="scientific">Pseudocercospora fijiensis (strain CIRAD86)</name>
    <name type="common">Black leaf streak disease fungus</name>
    <name type="synonym">Mycosphaerella fijiensis</name>
    <dbReference type="NCBI Taxonomy" id="383855"/>
    <lineage>
        <taxon>Eukaryota</taxon>
        <taxon>Fungi</taxon>
        <taxon>Dikarya</taxon>
        <taxon>Ascomycota</taxon>
        <taxon>Pezizomycotina</taxon>
        <taxon>Dothideomycetes</taxon>
        <taxon>Dothideomycetidae</taxon>
        <taxon>Mycosphaerellales</taxon>
        <taxon>Mycosphaerellaceae</taxon>
        <taxon>Pseudocercospora</taxon>
    </lineage>
</organism>
<keyword evidence="3" id="KW-1185">Reference proteome</keyword>
<evidence type="ECO:0000313" key="3">
    <source>
        <dbReference type="Proteomes" id="UP000016932"/>
    </source>
</evidence>
<dbReference type="Gene3D" id="3.40.50.1110">
    <property type="entry name" value="SGNH hydrolase"/>
    <property type="match status" value="1"/>
</dbReference>
<dbReference type="RefSeq" id="XP_007921691.1">
    <property type="nucleotide sequence ID" value="XM_007923500.1"/>
</dbReference>
<dbReference type="AlphaFoldDB" id="N1QAE0"/>
<dbReference type="InterPro" id="IPR051532">
    <property type="entry name" value="Ester_Hydrolysis_Enzymes"/>
</dbReference>
<feature type="domain" description="SGNH hydrolase-type esterase" evidence="1">
    <location>
        <begin position="83"/>
        <end position="222"/>
    </location>
</feature>
<dbReference type="KEGG" id="pfj:MYCFIDRAFT_110024"/>
<evidence type="ECO:0000259" key="1">
    <source>
        <dbReference type="Pfam" id="PF13472"/>
    </source>
</evidence>
<dbReference type="OrthoDB" id="2119228at2759"/>
<dbReference type="Pfam" id="PF13472">
    <property type="entry name" value="Lipase_GDSL_2"/>
    <property type="match status" value="1"/>
</dbReference>
<dbReference type="Proteomes" id="UP000016932">
    <property type="component" value="Unassembled WGS sequence"/>
</dbReference>
<dbReference type="InterPro" id="IPR013830">
    <property type="entry name" value="SGNH_hydro"/>
</dbReference>
<sequence length="304" mass="34100">NSIKLMIVGDSITHGHEGDFTWRYRLWEWMKSTDISFSFVGPYTAPLAPEEIHSSKPIPTQKDINDYPRIEWGYAENASKSFDAHHFATSGYKAELARHAVAAQVKANDPDLLLIMLGYNDLQWTKAPFTYLLPTMKALIDNARAAKPTLQFAIGNIIERTIFRQDIHENTMVYNELFKDAIPSWSTEQSPVFHVDVASKYTCGPYRPCPAAFDGLHPNALGEYEIASAFSEALAREIGIGKEPLRIPKTVTDRAMPPPVVLRAFGNAAGATLTWDRIYGITEYEVASRIEGQDWNTGMLTSNR</sequence>
<feature type="non-terminal residue" evidence="2">
    <location>
        <position position="1"/>
    </location>
</feature>
<dbReference type="EMBL" id="KB446555">
    <property type="protein sequence ID" value="EME88801.1"/>
    <property type="molecule type" value="Genomic_DNA"/>
</dbReference>
<feature type="non-terminal residue" evidence="2">
    <location>
        <position position="304"/>
    </location>
</feature>
<reference evidence="2 3" key="1">
    <citation type="journal article" date="2012" name="PLoS Pathog.">
        <title>Diverse lifestyles and strategies of plant pathogenesis encoded in the genomes of eighteen Dothideomycetes fungi.</title>
        <authorList>
            <person name="Ohm R.A."/>
            <person name="Feau N."/>
            <person name="Henrissat B."/>
            <person name="Schoch C.L."/>
            <person name="Horwitz B.A."/>
            <person name="Barry K.W."/>
            <person name="Condon B.J."/>
            <person name="Copeland A.C."/>
            <person name="Dhillon B."/>
            <person name="Glaser F."/>
            <person name="Hesse C.N."/>
            <person name="Kosti I."/>
            <person name="LaButti K."/>
            <person name="Lindquist E.A."/>
            <person name="Lucas S."/>
            <person name="Salamov A.A."/>
            <person name="Bradshaw R.E."/>
            <person name="Ciuffetti L."/>
            <person name="Hamelin R.C."/>
            <person name="Kema G.H.J."/>
            <person name="Lawrence C."/>
            <person name="Scott J.A."/>
            <person name="Spatafora J.W."/>
            <person name="Turgeon B.G."/>
            <person name="de Wit P.J.G.M."/>
            <person name="Zhong S."/>
            <person name="Goodwin S.B."/>
            <person name="Grigoriev I.V."/>
        </authorList>
    </citation>
    <scope>NUCLEOTIDE SEQUENCE [LARGE SCALE GENOMIC DNA]</scope>
    <source>
        <strain evidence="2 3">CIRAD86</strain>
    </source>
</reference>
<dbReference type="VEuPathDB" id="FungiDB:MYCFIDRAFT_110024"/>
<dbReference type="HOGENOM" id="CLU_014183_1_0_1"/>
<accession>N1QAE0</accession>
<dbReference type="PANTHER" id="PTHR30383:SF2">
    <property type="entry name" value="CELLULOSE-BINDING PROTEIN"/>
    <property type="match status" value="1"/>
</dbReference>